<organism evidence="1 2">
    <name type="scientific">Sinocyclocheilus rhinocerous</name>
    <dbReference type="NCBI Taxonomy" id="307959"/>
    <lineage>
        <taxon>Eukaryota</taxon>
        <taxon>Metazoa</taxon>
        <taxon>Chordata</taxon>
        <taxon>Craniata</taxon>
        <taxon>Vertebrata</taxon>
        <taxon>Euteleostomi</taxon>
        <taxon>Actinopterygii</taxon>
        <taxon>Neopterygii</taxon>
        <taxon>Teleostei</taxon>
        <taxon>Ostariophysi</taxon>
        <taxon>Cypriniformes</taxon>
        <taxon>Cyprinidae</taxon>
        <taxon>Cyprininae</taxon>
        <taxon>Sinocyclocheilus</taxon>
    </lineage>
</organism>
<evidence type="ECO:0000313" key="2">
    <source>
        <dbReference type="Proteomes" id="UP000472270"/>
    </source>
</evidence>
<proteinExistence type="predicted"/>
<dbReference type="AlphaFoldDB" id="A0A673GZL2"/>
<reference evidence="1" key="1">
    <citation type="submission" date="2025-08" db="UniProtKB">
        <authorList>
            <consortium name="Ensembl"/>
        </authorList>
    </citation>
    <scope>IDENTIFICATION</scope>
</reference>
<sequence length="67" mass="7676">INLHKIYIVDTWLYGSWPHGVFKKLGIPGPKALPFFGTMLEYRKVSCVFEQTLTCDELLQVDSTQVC</sequence>
<keyword evidence="2" id="KW-1185">Reference proteome</keyword>
<accession>A0A673GZL2</accession>
<name>A0A673GZL2_9TELE</name>
<evidence type="ECO:0000313" key="1">
    <source>
        <dbReference type="Ensembl" id="ENSSRHP00000018922.1"/>
    </source>
</evidence>
<protein>
    <submittedName>
        <fullName evidence="1">Uncharacterized protein</fullName>
    </submittedName>
</protein>
<dbReference type="Proteomes" id="UP000472270">
    <property type="component" value="Unassembled WGS sequence"/>
</dbReference>
<reference evidence="1" key="2">
    <citation type="submission" date="2025-09" db="UniProtKB">
        <authorList>
            <consortium name="Ensembl"/>
        </authorList>
    </citation>
    <scope>IDENTIFICATION</scope>
</reference>
<dbReference type="Ensembl" id="ENSSRHT00000019518.1">
    <property type="protein sequence ID" value="ENSSRHP00000018922.1"/>
    <property type="gene ID" value="ENSSRHG00000010238.1"/>
</dbReference>